<keyword evidence="3" id="KW-0238">DNA-binding</keyword>
<name>A0ABV4KGQ9_9FLAO</name>
<organism evidence="5 6">
    <name type="scientific">Flavobacterium frigidarium</name>
    <dbReference type="NCBI Taxonomy" id="99286"/>
    <lineage>
        <taxon>Bacteria</taxon>
        <taxon>Pseudomonadati</taxon>
        <taxon>Bacteroidota</taxon>
        <taxon>Flavobacteriia</taxon>
        <taxon>Flavobacteriales</taxon>
        <taxon>Flavobacteriaceae</taxon>
        <taxon>Flavobacterium</taxon>
    </lineage>
</organism>
<sequence>MKTKLRNLISRTITGEWGYENNNFSNVIVIRAANFNNDGTIDFSNLVERAILKKEKENGKINWRVDFEKIEAKKIIDDDIIIEKSGGGPNSPVGRIVYFKNPGNKTYLCNNFTQILRADKSKINPMFLYYNLQYLYKTKRVLKYQNQTTGLINLKVERYLQEEVTVPLFDIQLKVITQLQIIQELIDNRKKSIHLIDKLVFSKYIEMFGNPINNPKNFKTKKLSEIGICKTGGTPSTDNSKYYNGNINWFTSGELNDLFIYESKKKITQEAIEKSNSKIIPINSILIGMYDTAAFKMSINKVECSCNQAILYSKLHDDFYKYLTYYSLLLSKDYYLNKRKGARQKNLNATFIKNIKIIHPVDKESKELITKFNSIVEQNYTQKLSFLNSLQNLELLFQSVLINSFSEKIKINEKSIFDDLIKQFTINDLKDKKERLQYLKELFTENKFNDVKSYNNAKEKLFELFDEDVFEQTFDGDKINLNVK</sequence>
<evidence type="ECO:0000259" key="4">
    <source>
        <dbReference type="Pfam" id="PF01420"/>
    </source>
</evidence>
<gene>
    <name evidence="5" type="ORF">QO192_12390</name>
</gene>
<dbReference type="PANTHER" id="PTHR30408">
    <property type="entry name" value="TYPE-1 RESTRICTION ENZYME ECOKI SPECIFICITY PROTEIN"/>
    <property type="match status" value="1"/>
</dbReference>
<feature type="domain" description="Type I restriction modification DNA specificity" evidence="4">
    <location>
        <begin position="215"/>
        <end position="372"/>
    </location>
</feature>
<evidence type="ECO:0000313" key="5">
    <source>
        <dbReference type="EMBL" id="MEZ7516077.1"/>
    </source>
</evidence>
<accession>A0ABV4KGQ9</accession>
<dbReference type="RefSeq" id="WP_371571052.1">
    <property type="nucleotide sequence ID" value="NZ_JASMRN010000010.1"/>
</dbReference>
<comment type="caution">
    <text evidence="5">The sequence shown here is derived from an EMBL/GenBank/DDBJ whole genome shotgun (WGS) entry which is preliminary data.</text>
</comment>
<dbReference type="EMBL" id="JASMRN010000010">
    <property type="protein sequence ID" value="MEZ7516077.1"/>
    <property type="molecule type" value="Genomic_DNA"/>
</dbReference>
<dbReference type="PANTHER" id="PTHR30408:SF12">
    <property type="entry name" value="TYPE I RESTRICTION ENZYME MJAVIII SPECIFICITY SUBUNIT"/>
    <property type="match status" value="1"/>
</dbReference>
<dbReference type="GO" id="GO:0004519">
    <property type="term" value="F:endonuclease activity"/>
    <property type="evidence" value="ECO:0007669"/>
    <property type="project" value="UniProtKB-KW"/>
</dbReference>
<keyword evidence="6" id="KW-1185">Reference proteome</keyword>
<protein>
    <submittedName>
        <fullName evidence="5">Restriction endonuclease subunit S</fullName>
        <ecNumber evidence="5">3.1.21.-</ecNumber>
    </submittedName>
</protein>
<dbReference type="GO" id="GO:0016787">
    <property type="term" value="F:hydrolase activity"/>
    <property type="evidence" value="ECO:0007669"/>
    <property type="project" value="UniProtKB-KW"/>
</dbReference>
<comment type="similarity">
    <text evidence="1">Belongs to the type-I restriction system S methylase family.</text>
</comment>
<dbReference type="Proteomes" id="UP001568894">
    <property type="component" value="Unassembled WGS sequence"/>
</dbReference>
<keyword evidence="5" id="KW-0378">Hydrolase</keyword>
<evidence type="ECO:0000313" key="6">
    <source>
        <dbReference type="Proteomes" id="UP001568894"/>
    </source>
</evidence>
<evidence type="ECO:0000256" key="3">
    <source>
        <dbReference type="ARBA" id="ARBA00023125"/>
    </source>
</evidence>
<dbReference type="InterPro" id="IPR052021">
    <property type="entry name" value="Type-I_RS_S_subunit"/>
</dbReference>
<dbReference type="CDD" id="cd17515">
    <property type="entry name" value="RMtype1_S_MjaORF132P_Sau1132ORF3780P-TRD1-CR1_like"/>
    <property type="match status" value="1"/>
</dbReference>
<evidence type="ECO:0000256" key="1">
    <source>
        <dbReference type="ARBA" id="ARBA00010923"/>
    </source>
</evidence>
<dbReference type="Gene3D" id="3.90.220.20">
    <property type="entry name" value="DNA methylase specificity domains"/>
    <property type="match status" value="2"/>
</dbReference>
<keyword evidence="5" id="KW-0255">Endonuclease</keyword>
<evidence type="ECO:0000256" key="2">
    <source>
        <dbReference type="ARBA" id="ARBA00022747"/>
    </source>
</evidence>
<reference evidence="5 6" key="1">
    <citation type="submission" date="2023-05" db="EMBL/GenBank/DDBJ databases">
        <title>Adaptations of aquatic viruses from atmosphere-close ecosystems of the Central Arctic Ocean.</title>
        <authorList>
            <person name="Rahlff J."/>
            <person name="Holmfeldt K."/>
        </authorList>
    </citation>
    <scope>NUCLEOTIDE SEQUENCE [LARGE SCALE GENOMIC DNA]</scope>
    <source>
        <strain evidence="5 6">Arc14</strain>
    </source>
</reference>
<dbReference type="EC" id="3.1.21.-" evidence="5"/>
<keyword evidence="2" id="KW-0680">Restriction system</keyword>
<dbReference type="Pfam" id="PF01420">
    <property type="entry name" value="Methylase_S"/>
    <property type="match status" value="1"/>
</dbReference>
<keyword evidence="5" id="KW-0540">Nuclease</keyword>
<dbReference type="InterPro" id="IPR044946">
    <property type="entry name" value="Restrct_endonuc_typeI_TRD_sf"/>
</dbReference>
<dbReference type="InterPro" id="IPR000055">
    <property type="entry name" value="Restrct_endonuc_typeI_TRD"/>
</dbReference>
<dbReference type="SUPFAM" id="SSF116734">
    <property type="entry name" value="DNA methylase specificity domain"/>
    <property type="match status" value="2"/>
</dbReference>
<proteinExistence type="inferred from homology"/>